<organism evidence="1 2">
    <name type="scientific">Candidatus Dechloromonas phosphorivorans</name>
    <dbReference type="NCBI Taxonomy" id="2899244"/>
    <lineage>
        <taxon>Bacteria</taxon>
        <taxon>Pseudomonadati</taxon>
        <taxon>Pseudomonadota</taxon>
        <taxon>Betaproteobacteria</taxon>
        <taxon>Rhodocyclales</taxon>
        <taxon>Azonexaceae</taxon>
        <taxon>Dechloromonas</taxon>
    </lineage>
</organism>
<proteinExistence type="predicted"/>
<keyword evidence="1" id="KW-0548">Nucleotidyltransferase</keyword>
<dbReference type="InterPro" id="IPR029044">
    <property type="entry name" value="Nucleotide-diphossugar_trans"/>
</dbReference>
<name>A0A9D7QPY1_9RHOO</name>
<accession>A0A9D7QPY1</accession>
<dbReference type="PANTHER" id="PTHR21485:SF6">
    <property type="entry name" value="N-ACYLNEURAMINATE CYTIDYLYLTRANSFERASE-RELATED"/>
    <property type="match status" value="1"/>
</dbReference>
<dbReference type="InterPro" id="IPR050793">
    <property type="entry name" value="CMP-NeuNAc_synthase"/>
</dbReference>
<dbReference type="Pfam" id="PF02348">
    <property type="entry name" value="CTP_transf_3"/>
    <property type="match status" value="1"/>
</dbReference>
<protein>
    <submittedName>
        <fullName evidence="1">Acylneuraminate cytidylyltransferase family protein</fullName>
    </submittedName>
</protein>
<dbReference type="EMBL" id="JADKBR010000028">
    <property type="protein sequence ID" value="MBK8892445.1"/>
    <property type="molecule type" value="Genomic_DNA"/>
</dbReference>
<dbReference type="CDD" id="cd02513">
    <property type="entry name" value="CMP-NeuAc_Synthase"/>
    <property type="match status" value="1"/>
</dbReference>
<dbReference type="PANTHER" id="PTHR21485">
    <property type="entry name" value="HAD SUPERFAMILY MEMBERS CMAS AND KDSC"/>
    <property type="match status" value="1"/>
</dbReference>
<sequence length="229" mass="25389">MPEKLKILALIPARGGSKGLPRKNILPAGGRPLIAWTIEAARQASCISRVVLSSDDDEIIAEALNHGCEVRFKRPAELASDTASSMDVVLHALNQMPGYDYMVLLQPTSPLRTAGDIDAAFTLMLEKQAPACVSVCPVEESPYWMYRLEGQSHLRSVLEVPQGGVTRRQDLPDVYSLNGAIYIARVDWLQRQRSFVSADTVGYVMPKERSMDIDTPDDYQKLNEIMKSI</sequence>
<dbReference type="AlphaFoldDB" id="A0A9D7QPY1"/>
<evidence type="ECO:0000313" key="1">
    <source>
        <dbReference type="EMBL" id="MBK8892445.1"/>
    </source>
</evidence>
<dbReference type="GO" id="GO:0008781">
    <property type="term" value="F:N-acylneuraminate cytidylyltransferase activity"/>
    <property type="evidence" value="ECO:0007669"/>
    <property type="project" value="TreeGrafter"/>
</dbReference>
<dbReference type="Proteomes" id="UP000808146">
    <property type="component" value="Unassembled WGS sequence"/>
</dbReference>
<comment type="caution">
    <text evidence="1">The sequence shown here is derived from an EMBL/GenBank/DDBJ whole genome shotgun (WGS) entry which is preliminary data.</text>
</comment>
<dbReference type="InterPro" id="IPR003329">
    <property type="entry name" value="Cytidylyl_trans"/>
</dbReference>
<keyword evidence="1" id="KW-0808">Transferase</keyword>
<reference evidence="2" key="1">
    <citation type="journal article" date="2021" name="Nat. Commun.">
        <title>Connecting structure to function with the recovery of over 1000 high-quality metagenome-assembled genomes from activated sludge using long-read sequencing.</title>
        <authorList>
            <person name="Singleton C.M."/>
            <person name="Petriglieri F."/>
            <person name="Kristensen J.M."/>
            <person name="Kirkegaard R.H."/>
            <person name="Michaelsen T.Y."/>
            <person name="Andersen M.H."/>
            <person name="Kondrotaite Z."/>
            <person name="Karst S.M."/>
            <person name="Dueholm M.S."/>
            <person name="Nielsen P.H."/>
            <person name="Albertsen M."/>
        </authorList>
    </citation>
    <scope>NUCLEOTIDE SEQUENCE [LARGE SCALE GENOMIC DNA]</scope>
</reference>
<evidence type="ECO:0000313" key="2">
    <source>
        <dbReference type="Proteomes" id="UP000808146"/>
    </source>
</evidence>
<dbReference type="SUPFAM" id="SSF53448">
    <property type="entry name" value="Nucleotide-diphospho-sugar transferases"/>
    <property type="match status" value="1"/>
</dbReference>
<dbReference type="Gene3D" id="3.90.550.10">
    <property type="entry name" value="Spore Coat Polysaccharide Biosynthesis Protein SpsA, Chain A"/>
    <property type="match status" value="1"/>
</dbReference>
<gene>
    <name evidence="1" type="ORF">IPN75_19855</name>
</gene>